<protein>
    <submittedName>
        <fullName evidence="1">Uncharacterized protein</fullName>
    </submittedName>
</protein>
<dbReference type="RefSeq" id="WP_154482418.1">
    <property type="nucleotide sequence ID" value="NZ_VUNF01000028.1"/>
</dbReference>
<dbReference type="Proteomes" id="UP000450161">
    <property type="component" value="Unassembled WGS sequence"/>
</dbReference>
<evidence type="ECO:0000313" key="2">
    <source>
        <dbReference type="Proteomes" id="UP000450161"/>
    </source>
</evidence>
<accession>A0A6I2U101</accession>
<organism evidence="1 2">
    <name type="scientific">Segatella copri</name>
    <dbReference type="NCBI Taxonomy" id="165179"/>
    <lineage>
        <taxon>Bacteria</taxon>
        <taxon>Pseudomonadati</taxon>
        <taxon>Bacteroidota</taxon>
        <taxon>Bacteroidia</taxon>
        <taxon>Bacteroidales</taxon>
        <taxon>Prevotellaceae</taxon>
        <taxon>Segatella</taxon>
    </lineage>
</organism>
<evidence type="ECO:0000313" key="1">
    <source>
        <dbReference type="EMBL" id="MST78403.1"/>
    </source>
</evidence>
<dbReference type="EMBL" id="VUNF01000028">
    <property type="protein sequence ID" value="MST78403.1"/>
    <property type="molecule type" value="Genomic_DNA"/>
</dbReference>
<dbReference type="AlphaFoldDB" id="A0A6I2U101"/>
<gene>
    <name evidence="1" type="ORF">FYJ72_12195</name>
</gene>
<proteinExistence type="predicted"/>
<comment type="caution">
    <text evidence="1">The sequence shown here is derived from an EMBL/GenBank/DDBJ whole genome shotgun (WGS) entry which is preliminary data.</text>
</comment>
<reference evidence="1 2" key="1">
    <citation type="submission" date="2019-08" db="EMBL/GenBank/DDBJ databases">
        <title>In-depth cultivation of the pig gut microbiome towards novel bacterial diversity and tailored functional studies.</title>
        <authorList>
            <person name="Wylensek D."/>
            <person name="Hitch T.C.A."/>
            <person name="Clavel T."/>
        </authorList>
    </citation>
    <scope>NUCLEOTIDE SEQUENCE [LARGE SCALE GENOMIC DNA]</scope>
    <source>
        <strain evidence="1 2">LKV-178-WT-2C</strain>
    </source>
</reference>
<name>A0A6I2U101_9BACT</name>
<sequence length="443" mass="52532">MKTIRFGQYTFDISVSTLPIEDKNNCNFAKIKYHRQTLTFTDFINRIEDGYSFCYCFNDNGRVFGQREKRIDNFHHTNFIVFDVDHCAANIHEYLNKLPLKPTLAYTTTNDSKLDHRFRLIYFLDFTIMKSESFYKKVYYKLASHLEIYSGFKMEDNCMKSPSQQFLGNPKKEITTVYNNILYELEDINKLSMNERYEKEMRGIKDTANDSKVEDVELNISDEMKNDLNEMKDSEFIAKWSNKYIYLMETPVTYDEDGIARLWDKEYYQIKNKFSKVEGRTIPFKHGEKRRVVLLNMISTMLKINPRITDENLVFNVVVERYHFFDNVDGKLNNAWILNAIKNARIDDMNGRNPIVPENRTFKIQKSHFIDLINKWNDEGKNGMMVLTNKIRKKINTERVGALYDFNLSVKENLKWLAEQGIVVSQAKLYRLKKDNFKEVEIA</sequence>